<dbReference type="SUPFAM" id="SSF53822">
    <property type="entry name" value="Periplasmic binding protein-like I"/>
    <property type="match status" value="1"/>
</dbReference>
<evidence type="ECO:0000313" key="4">
    <source>
        <dbReference type="Proteomes" id="UP000092544"/>
    </source>
</evidence>
<sequence length="618" mass="69305">MSLINYRIISLTVCTFLLSACSSVNLNTQPGYYSPDGYSQKGETKGDELPPSIYHPLPTKAPKELADSYNKALQLYRDGQFLLARDALTDKLLNTQSIIRFKAHLLAAAIASELDDPSKAMDMLQQASNLPAADSPDNQNLLNKTKATILEHTNNWPEVVKVRLDLLEHLPKGEGQENEAKLWRAVQNLTEAEMTEMSQTDSPVLKGFLTISRILRNQTLSIEQQLKAFKTWQQAHPDHPAAIDVPQDFRVIANLKDMAPKKIVLMLPMTGKLESASQAIVNGFFSAYYHQKLPRAQIAVVNTDNYKSIEDALKAADAQNPDVIIGPLKKSNVTEINRLSPQHPVIALNQVTDNQRIPNIYHFSLNAEDDINELISFAKQAGATRAAILSSQDTWALRQSDEFRQAAKKANVTITGDLSYKDTSRGRQQAVQKLLLVNESKSRIYTIQKWIGEKVDTEVRPRQDLNYIYYAGKLSDAKQIRPLLDFYFASDVPMLASSTLNDSPPEQGINYNDIERILFAEIPAIVNKDSALKDVSSGRDSNILRRLQALGADAYLLANRYPLFVQLPTTHLSANTGIITMDQYGTFHRRPEIMTYRNGHLVHAVSTQFFPKKEETEQ</sequence>
<dbReference type="PANTHER" id="PTHR38038">
    <property type="entry name" value="PENICILLIN-BINDING PROTEIN ACTIVATOR LPOA"/>
    <property type="match status" value="1"/>
</dbReference>
<dbReference type="GO" id="GO:0009252">
    <property type="term" value="P:peptidoglycan biosynthetic process"/>
    <property type="evidence" value="ECO:0007669"/>
    <property type="project" value="TreeGrafter"/>
</dbReference>
<dbReference type="InterPro" id="IPR028082">
    <property type="entry name" value="Peripla_BP_I"/>
</dbReference>
<name>A0A1A8TCE0_9GAMM</name>
<keyword evidence="2" id="KW-0732">Signal</keyword>
<reference evidence="3 4" key="1">
    <citation type="submission" date="2016-06" db="EMBL/GenBank/DDBJ databases">
        <authorList>
            <person name="Kjaerup R.B."/>
            <person name="Dalgaard T.S."/>
            <person name="Juul-Madsen H.R."/>
        </authorList>
    </citation>
    <scope>NUCLEOTIDE SEQUENCE [LARGE SCALE GENOMIC DNA]</scope>
    <source>
        <strain evidence="3 4">CECT 8886</strain>
    </source>
</reference>
<keyword evidence="4" id="KW-1185">Reference proteome</keyword>
<dbReference type="Gene3D" id="3.40.50.2300">
    <property type="match status" value="2"/>
</dbReference>
<dbReference type="PROSITE" id="PS51257">
    <property type="entry name" value="PROKAR_LIPOPROTEIN"/>
    <property type="match status" value="1"/>
</dbReference>
<dbReference type="GO" id="GO:0031241">
    <property type="term" value="C:periplasmic side of cell outer membrane"/>
    <property type="evidence" value="ECO:0007669"/>
    <property type="project" value="TreeGrafter"/>
</dbReference>
<dbReference type="InterPro" id="IPR007443">
    <property type="entry name" value="LpoA"/>
</dbReference>
<evidence type="ECO:0000313" key="3">
    <source>
        <dbReference type="EMBL" id="SBS29905.1"/>
    </source>
</evidence>
<evidence type="ECO:0000256" key="2">
    <source>
        <dbReference type="SAM" id="SignalP"/>
    </source>
</evidence>
<gene>
    <name evidence="3" type="primary">lpoA</name>
    <name evidence="3" type="ORF">MSP8886_01634</name>
</gene>
<dbReference type="Proteomes" id="UP000092544">
    <property type="component" value="Unassembled WGS sequence"/>
</dbReference>
<feature type="chain" id="PRO_5008378943" evidence="2">
    <location>
        <begin position="27"/>
        <end position="618"/>
    </location>
</feature>
<dbReference type="Gene3D" id="1.25.40.650">
    <property type="match status" value="1"/>
</dbReference>
<proteinExistence type="predicted"/>
<accession>A0A1A8TCE0</accession>
<dbReference type="STRING" id="1792290.MSP8886_01634"/>
<dbReference type="PANTHER" id="PTHR38038:SF1">
    <property type="entry name" value="PENICILLIN-BINDING PROTEIN ACTIVATOR LPOA"/>
    <property type="match status" value="1"/>
</dbReference>
<dbReference type="EMBL" id="FLOB01000003">
    <property type="protein sequence ID" value="SBS29905.1"/>
    <property type="molecule type" value="Genomic_DNA"/>
</dbReference>
<dbReference type="AlphaFoldDB" id="A0A1A8TCE0"/>
<dbReference type="OrthoDB" id="6708821at2"/>
<evidence type="ECO:0000256" key="1">
    <source>
        <dbReference type="ARBA" id="ARBA00023136"/>
    </source>
</evidence>
<dbReference type="Pfam" id="PF04348">
    <property type="entry name" value="LppC"/>
    <property type="match status" value="1"/>
</dbReference>
<protein>
    <submittedName>
        <fullName evidence="3">Penicillin-binding protein activator LpoA</fullName>
    </submittedName>
</protein>
<organism evidence="3 4">
    <name type="scientific">Marinomonas spartinae</name>
    <dbReference type="NCBI Taxonomy" id="1792290"/>
    <lineage>
        <taxon>Bacteria</taxon>
        <taxon>Pseudomonadati</taxon>
        <taxon>Pseudomonadota</taxon>
        <taxon>Gammaproteobacteria</taxon>
        <taxon>Oceanospirillales</taxon>
        <taxon>Oceanospirillaceae</taxon>
        <taxon>Marinomonas</taxon>
    </lineage>
</organism>
<dbReference type="CDD" id="cd06339">
    <property type="entry name" value="PBP1_YraM_LppC_lipoprotein-like"/>
    <property type="match status" value="1"/>
</dbReference>
<keyword evidence="1" id="KW-0472">Membrane</keyword>
<dbReference type="GO" id="GO:0030234">
    <property type="term" value="F:enzyme regulator activity"/>
    <property type="evidence" value="ECO:0007669"/>
    <property type="project" value="TreeGrafter"/>
</dbReference>
<feature type="signal peptide" evidence="2">
    <location>
        <begin position="1"/>
        <end position="26"/>
    </location>
</feature>